<dbReference type="InterPro" id="IPR050091">
    <property type="entry name" value="PKS_NRPS_Biosynth_Enz"/>
</dbReference>
<dbReference type="Gene3D" id="3.40.50.720">
    <property type="entry name" value="NAD(P)-binding Rossmann-like Domain"/>
    <property type="match status" value="1"/>
</dbReference>
<dbReference type="Gene3D" id="3.10.129.110">
    <property type="entry name" value="Polyketide synthase dehydratase"/>
    <property type="match status" value="1"/>
</dbReference>
<protein>
    <submittedName>
        <fullName evidence="6">Polyketide synthase dehydratase domain-containing protein</fullName>
    </submittedName>
</protein>
<dbReference type="InterPro" id="IPR042104">
    <property type="entry name" value="PKS_dehydratase_sf"/>
</dbReference>
<name>A0ABU8UUK7_9ACTN</name>
<gene>
    <name evidence="6" type="ORF">WKI71_42430</name>
</gene>
<dbReference type="PANTHER" id="PTHR43775:SF51">
    <property type="entry name" value="INACTIVE PHENOLPHTHIOCEROL SYNTHESIS POLYKETIDE SYNTHASE TYPE I PKS1-RELATED"/>
    <property type="match status" value="1"/>
</dbReference>
<dbReference type="SUPFAM" id="SSF51735">
    <property type="entry name" value="NAD(P)-binding Rossmann-fold domains"/>
    <property type="match status" value="1"/>
</dbReference>
<dbReference type="InterPro" id="IPR049900">
    <property type="entry name" value="PKS_mFAS_DH"/>
</dbReference>
<evidence type="ECO:0000259" key="5">
    <source>
        <dbReference type="PROSITE" id="PS52019"/>
    </source>
</evidence>
<organism evidence="6 7">
    <name type="scientific">Streptomyces machairae</name>
    <dbReference type="NCBI Taxonomy" id="3134109"/>
    <lineage>
        <taxon>Bacteria</taxon>
        <taxon>Bacillati</taxon>
        <taxon>Actinomycetota</taxon>
        <taxon>Actinomycetes</taxon>
        <taxon>Kitasatosporales</taxon>
        <taxon>Streptomycetaceae</taxon>
        <taxon>Streptomyces</taxon>
    </lineage>
</organism>
<sequence length="383" mass="40371">MAGAPDAAGGRPVTVWARPAGATGPWSRHATATTAPVQAPPTEPAGTWPPAGAERMAVDYPRLAANGHHYGLAFRAVSALWRRDGEVFAELALSPAESATADSYTLHPALFDAALHSALLAEEPGERPREPRAPLACTGLTVYATGATAARAVVRRLGEDEFRVTLTDPVGRPLAAVESMVTRAIPTAATARAETYRLTWRPAAPVHDASTEHELLDVARLAAALPADATPPERVRELLTAVLEAVREWTSDARPGRLTVLTHNATGDDPDLAEAAVAGLVRSAQSEHPDRIVLVDRGGVPASPGDLETAPGDLETALRSGEPQVRVRDGLILAPRLILTDPPTTEPPARTPRERCSSPAARVRSERASRGIWSPNAGYGTCC</sequence>
<feature type="region of interest" description="Disordered" evidence="4">
    <location>
        <begin position="1"/>
        <end position="51"/>
    </location>
</feature>
<reference evidence="6 7" key="1">
    <citation type="submission" date="2024-03" db="EMBL/GenBank/DDBJ databases">
        <title>Novel Streptomyces species of biotechnological and ecological value are a feature of Machair soil.</title>
        <authorList>
            <person name="Prole J.R."/>
            <person name="Goodfellow M."/>
            <person name="Allenby N."/>
            <person name="Ward A.C."/>
        </authorList>
    </citation>
    <scope>NUCLEOTIDE SEQUENCE [LARGE SCALE GENOMIC DNA]</scope>
    <source>
        <strain evidence="6 7">MS1.AVA.1</strain>
    </source>
</reference>
<evidence type="ECO:0000256" key="4">
    <source>
        <dbReference type="SAM" id="MobiDB-lite"/>
    </source>
</evidence>
<dbReference type="PROSITE" id="PS52019">
    <property type="entry name" value="PKS_MFAS_DH"/>
    <property type="match status" value="1"/>
</dbReference>
<keyword evidence="7" id="KW-1185">Reference proteome</keyword>
<evidence type="ECO:0000313" key="7">
    <source>
        <dbReference type="Proteomes" id="UP001376459"/>
    </source>
</evidence>
<dbReference type="InterPro" id="IPR036291">
    <property type="entry name" value="NAD(P)-bd_dom_sf"/>
</dbReference>
<evidence type="ECO:0000256" key="3">
    <source>
        <dbReference type="PROSITE-ProRule" id="PRU01363"/>
    </source>
</evidence>
<keyword evidence="1" id="KW-0808">Transferase</keyword>
<dbReference type="Pfam" id="PF14765">
    <property type="entry name" value="PS-DH"/>
    <property type="match status" value="1"/>
</dbReference>
<evidence type="ECO:0000256" key="1">
    <source>
        <dbReference type="ARBA" id="ARBA00022679"/>
    </source>
</evidence>
<comment type="caution">
    <text evidence="3">Lacks conserved residue(s) required for the propagation of feature annotation.</text>
</comment>
<evidence type="ECO:0000256" key="2">
    <source>
        <dbReference type="ARBA" id="ARBA00023268"/>
    </source>
</evidence>
<dbReference type="Proteomes" id="UP001376459">
    <property type="component" value="Unassembled WGS sequence"/>
</dbReference>
<dbReference type="EMBL" id="JBBKAK010000001">
    <property type="protein sequence ID" value="MEJ8672586.1"/>
    <property type="molecule type" value="Genomic_DNA"/>
</dbReference>
<feature type="region of interest" description="N-terminal hotdog fold" evidence="3">
    <location>
        <begin position="1"/>
        <end position="41"/>
    </location>
</feature>
<dbReference type="InterPro" id="IPR049551">
    <property type="entry name" value="PKS_DH_C"/>
</dbReference>
<proteinExistence type="predicted"/>
<dbReference type="InterPro" id="IPR055123">
    <property type="entry name" value="SpnB-like_Rossmann"/>
</dbReference>
<comment type="caution">
    <text evidence="6">The sequence shown here is derived from an EMBL/GenBank/DDBJ whole genome shotgun (WGS) entry which is preliminary data.</text>
</comment>
<dbReference type="PANTHER" id="PTHR43775">
    <property type="entry name" value="FATTY ACID SYNTHASE"/>
    <property type="match status" value="1"/>
</dbReference>
<feature type="region of interest" description="Disordered" evidence="4">
    <location>
        <begin position="339"/>
        <end position="368"/>
    </location>
</feature>
<evidence type="ECO:0000313" key="6">
    <source>
        <dbReference type="EMBL" id="MEJ8672586.1"/>
    </source>
</evidence>
<dbReference type="Pfam" id="PF22953">
    <property type="entry name" value="SpnB_Rossmann"/>
    <property type="match status" value="1"/>
</dbReference>
<feature type="domain" description="PKS/mFAS DH" evidence="5">
    <location>
        <begin position="1"/>
        <end position="191"/>
    </location>
</feature>
<accession>A0ABU8UUK7</accession>
<keyword evidence="2" id="KW-0511">Multifunctional enzyme</keyword>
<feature type="region of interest" description="C-terminal hotdog fold" evidence="3">
    <location>
        <begin position="51"/>
        <end position="191"/>
    </location>
</feature>